<dbReference type="eggNOG" id="KOG4177">
    <property type="taxonomic scope" value="Eukaryota"/>
</dbReference>
<dbReference type="STRING" id="441959.B8LU58"/>
<evidence type="ECO:0000313" key="12">
    <source>
        <dbReference type="Proteomes" id="UP000001745"/>
    </source>
</evidence>
<dbReference type="EMBL" id="EQ962652">
    <property type="protein sequence ID" value="EED22530.1"/>
    <property type="molecule type" value="Genomic_DNA"/>
</dbReference>
<dbReference type="OMA" id="THIFECA"/>
<keyword evidence="5 9" id="KW-0720">Serine protease</keyword>
<evidence type="ECO:0000256" key="4">
    <source>
        <dbReference type="ARBA" id="ARBA00022801"/>
    </source>
</evidence>
<keyword evidence="2" id="KW-0732">Signal</keyword>
<reference evidence="12" key="1">
    <citation type="journal article" date="2015" name="Genome Announc.">
        <title>Genome sequence of the AIDS-associated pathogen Penicillium marneffei (ATCC18224) and its near taxonomic relative Talaromyces stipitatus (ATCC10500).</title>
        <authorList>
            <person name="Nierman W.C."/>
            <person name="Fedorova-Abrams N.D."/>
            <person name="Andrianopoulos A."/>
        </authorList>
    </citation>
    <scope>NUCLEOTIDE SEQUENCE [LARGE SCALE GENOMIC DNA]</scope>
    <source>
        <strain evidence="12">ATCC 10500 / CBS 375.48 / QM 6759 / NRRL 1006</strain>
    </source>
</reference>
<dbReference type="InterPro" id="IPR036770">
    <property type="entry name" value="Ankyrin_rpt-contain_sf"/>
</dbReference>
<accession>B8LU58</accession>
<dbReference type="PRINTS" id="PR00723">
    <property type="entry name" value="SUBTILISIN"/>
</dbReference>
<dbReference type="GO" id="GO:0004252">
    <property type="term" value="F:serine-type endopeptidase activity"/>
    <property type="evidence" value="ECO:0007669"/>
    <property type="project" value="UniProtKB-UniRule"/>
</dbReference>
<keyword evidence="7" id="KW-0865">Zymogen</keyword>
<dbReference type="InterPro" id="IPR002110">
    <property type="entry name" value="Ankyrin_rpt"/>
</dbReference>
<dbReference type="Pfam" id="PF00023">
    <property type="entry name" value="Ank"/>
    <property type="match status" value="2"/>
</dbReference>
<dbReference type="InterPro" id="IPR000209">
    <property type="entry name" value="Peptidase_S8/S53_dom"/>
</dbReference>
<dbReference type="InParanoid" id="B8LU58"/>
<dbReference type="InterPro" id="IPR015500">
    <property type="entry name" value="Peptidase_S8_subtilisin-rel"/>
</dbReference>
<dbReference type="PhylomeDB" id="B8LU58"/>
<evidence type="ECO:0000256" key="1">
    <source>
        <dbReference type="ARBA" id="ARBA00022670"/>
    </source>
</evidence>
<dbReference type="HOGENOM" id="CLU_379550_0_0_1"/>
<dbReference type="VEuPathDB" id="FungiDB:TSTA_060270"/>
<dbReference type="InterPro" id="IPR050663">
    <property type="entry name" value="Ankyrin-SOCS_Box"/>
</dbReference>
<dbReference type="Pfam" id="PF13637">
    <property type="entry name" value="Ank_4"/>
    <property type="match status" value="1"/>
</dbReference>
<protein>
    <submittedName>
        <fullName evidence="11">Ankyrin, putative</fullName>
    </submittedName>
</protein>
<feature type="repeat" description="ANK" evidence="8">
    <location>
        <begin position="166"/>
        <end position="198"/>
    </location>
</feature>
<feature type="repeat" description="ANK" evidence="8">
    <location>
        <begin position="201"/>
        <end position="233"/>
    </location>
</feature>
<dbReference type="InterPro" id="IPR036852">
    <property type="entry name" value="Peptidase_S8/S53_dom_sf"/>
</dbReference>
<dbReference type="RefSeq" id="XP_002339917.1">
    <property type="nucleotide sequence ID" value="XM_002339876.1"/>
</dbReference>
<dbReference type="SMART" id="SM00248">
    <property type="entry name" value="ANK"/>
    <property type="match status" value="11"/>
</dbReference>
<dbReference type="OrthoDB" id="4221854at2759"/>
<dbReference type="GO" id="GO:0045944">
    <property type="term" value="P:positive regulation of transcription by RNA polymerase II"/>
    <property type="evidence" value="ECO:0007669"/>
    <property type="project" value="TreeGrafter"/>
</dbReference>
<dbReference type="PROSITE" id="PS50297">
    <property type="entry name" value="ANK_REP_REGION"/>
    <property type="match status" value="10"/>
</dbReference>
<gene>
    <name evidence="11" type="ORF">TSTA_060270</name>
</gene>
<evidence type="ECO:0000313" key="11">
    <source>
        <dbReference type="EMBL" id="EED22530.1"/>
    </source>
</evidence>
<feature type="repeat" description="ANK" evidence="8">
    <location>
        <begin position="269"/>
        <end position="301"/>
    </location>
</feature>
<evidence type="ECO:0000256" key="5">
    <source>
        <dbReference type="ARBA" id="ARBA00022825"/>
    </source>
</evidence>
<feature type="repeat" description="ANK" evidence="8">
    <location>
        <begin position="67"/>
        <end position="99"/>
    </location>
</feature>
<feature type="active site" description="Charge relay system" evidence="9">
    <location>
        <position position="455"/>
    </location>
</feature>
<dbReference type="SUPFAM" id="SSF48403">
    <property type="entry name" value="Ankyrin repeat"/>
    <property type="match status" value="1"/>
</dbReference>
<dbReference type="Proteomes" id="UP000001745">
    <property type="component" value="Unassembled WGS sequence"/>
</dbReference>
<evidence type="ECO:0000256" key="9">
    <source>
        <dbReference type="PROSITE-ProRule" id="PRU01240"/>
    </source>
</evidence>
<feature type="repeat" description="ANK" evidence="8">
    <location>
        <begin position="34"/>
        <end position="66"/>
    </location>
</feature>
<dbReference type="PROSITE" id="PS51892">
    <property type="entry name" value="SUBTILASE"/>
    <property type="match status" value="1"/>
</dbReference>
<comment type="similarity">
    <text evidence="9">Belongs to the peptidase S8 family.</text>
</comment>
<feature type="active site" description="Charge relay system" evidence="9">
    <location>
        <position position="487"/>
    </location>
</feature>
<evidence type="ECO:0000256" key="6">
    <source>
        <dbReference type="ARBA" id="ARBA00023043"/>
    </source>
</evidence>
<name>B8LU58_TALSN</name>
<evidence type="ECO:0000256" key="3">
    <source>
        <dbReference type="ARBA" id="ARBA00022737"/>
    </source>
</evidence>
<dbReference type="PROSITE" id="PS50088">
    <property type="entry name" value="ANK_REPEAT"/>
    <property type="match status" value="10"/>
</dbReference>
<sequence>MGLPPVFTAAKNGDLTILQKLLDDRETPNITTSDGWTPLHAASYYGQTSVLPILLAHGADLEAELPFGARPLHKACERGFLDIIRHLLEHGAAIEARTKHGHTPLYVAASNGRPETVRLLLDKGADLGARSVEGYTSLYAASRDDQREVARLLLEEGADPKASSQEGYSPLHIAAARGREKLVRLLVETGPLKDLDERTNDGDTALRLAARNGHAETVRYLLAQGANGNVANINGWGALHTAAYNGHSNVVDVLLAASQGGLELEIKRDAYRPLHKAVQNGHVDIIHALLNAGAKIDPKDTVGFTPLHVAVKCGQVAAAKELLECRADVNSQSYNVDGLRTPLHLAVQKGDQRIVSLLLAYGADGQRLDKAGKSALAYAGEKEDGGKMLSLLKTAVETTAAGNEEDFVLSVRGKTMTGTSCTSSEAWFDKLDELRTVLRAPRGAVHEPVRFAIIDSGVEPAHPNKMMIHGYRDFVDDSKEWKDNKGHGSTGVDLVCKVVKMPKIYVARVFETSSGSVEVQDRIAEAIKHARTEWKVNIVTLASGFNRPHERMENEIRAACAQGILIFAAASNSGNSDFITFPANNPEVICMFATDANAKAITSSINPSPSLKGRPNFAILGHEVESRPRTKPQTGTSMSTFIGAGVAGLILEFSRQSIVSDVIGTDWKRYLQTVRGISAIFELMAEGGHEGYQCITPWKIRPVFQKTRELEREFIANAIKHVLERCIRGS</sequence>
<feature type="repeat" description="ANK" evidence="8">
    <location>
        <begin position="100"/>
        <end position="132"/>
    </location>
</feature>
<dbReference type="PANTHER" id="PTHR24193:SF121">
    <property type="entry name" value="ADA2A-CONTAINING COMPLEX COMPONENT 3, ISOFORM D"/>
    <property type="match status" value="1"/>
</dbReference>
<keyword evidence="4 9" id="KW-0378">Hydrolase</keyword>
<evidence type="ECO:0000256" key="8">
    <source>
        <dbReference type="PROSITE-ProRule" id="PRU00023"/>
    </source>
</evidence>
<organism evidence="11 12">
    <name type="scientific">Talaromyces stipitatus (strain ATCC 10500 / CBS 375.48 / QM 6759 / NRRL 1006)</name>
    <name type="common">Penicillium stipitatum</name>
    <dbReference type="NCBI Taxonomy" id="441959"/>
    <lineage>
        <taxon>Eukaryota</taxon>
        <taxon>Fungi</taxon>
        <taxon>Dikarya</taxon>
        <taxon>Ascomycota</taxon>
        <taxon>Pezizomycotina</taxon>
        <taxon>Eurotiomycetes</taxon>
        <taxon>Eurotiomycetidae</taxon>
        <taxon>Eurotiales</taxon>
        <taxon>Trichocomaceae</taxon>
        <taxon>Talaromyces</taxon>
        <taxon>Talaromyces sect. Talaromyces</taxon>
    </lineage>
</organism>
<dbReference type="GO" id="GO:0000976">
    <property type="term" value="F:transcription cis-regulatory region binding"/>
    <property type="evidence" value="ECO:0007669"/>
    <property type="project" value="TreeGrafter"/>
</dbReference>
<feature type="repeat" description="ANK" evidence="8">
    <location>
        <begin position="133"/>
        <end position="165"/>
    </location>
</feature>
<dbReference type="Gene3D" id="1.25.40.20">
    <property type="entry name" value="Ankyrin repeat-containing domain"/>
    <property type="match status" value="3"/>
</dbReference>
<feature type="domain" description="Peptidase S8/S53" evidence="10">
    <location>
        <begin position="452"/>
        <end position="653"/>
    </location>
</feature>
<feature type="repeat" description="ANK" evidence="8">
    <location>
        <begin position="338"/>
        <end position="370"/>
    </location>
</feature>
<dbReference type="GeneID" id="8107330"/>
<evidence type="ECO:0000256" key="2">
    <source>
        <dbReference type="ARBA" id="ARBA00022729"/>
    </source>
</evidence>
<dbReference type="GO" id="GO:0005634">
    <property type="term" value="C:nucleus"/>
    <property type="evidence" value="ECO:0007669"/>
    <property type="project" value="TreeGrafter"/>
</dbReference>
<keyword evidence="1 9" id="KW-0645">Protease</keyword>
<dbReference type="Pfam" id="PF00082">
    <property type="entry name" value="Peptidase_S8"/>
    <property type="match status" value="1"/>
</dbReference>
<feature type="repeat" description="ANK" evidence="8">
    <location>
        <begin position="302"/>
        <end position="334"/>
    </location>
</feature>
<dbReference type="AlphaFoldDB" id="B8LU58"/>
<dbReference type="PRINTS" id="PR01415">
    <property type="entry name" value="ANKYRIN"/>
</dbReference>
<dbReference type="Gene3D" id="3.40.50.200">
    <property type="entry name" value="Peptidase S8/S53 domain"/>
    <property type="match status" value="1"/>
</dbReference>
<evidence type="ECO:0000256" key="7">
    <source>
        <dbReference type="ARBA" id="ARBA00023145"/>
    </source>
</evidence>
<dbReference type="PANTHER" id="PTHR24193">
    <property type="entry name" value="ANKYRIN REPEAT PROTEIN"/>
    <property type="match status" value="1"/>
</dbReference>
<proteinExistence type="inferred from homology"/>
<keyword evidence="6 8" id="KW-0040">ANK repeat</keyword>
<evidence type="ECO:0000259" key="10">
    <source>
        <dbReference type="Pfam" id="PF00082"/>
    </source>
</evidence>
<feature type="repeat" description="ANK" evidence="8">
    <location>
        <begin position="234"/>
        <end position="255"/>
    </location>
</feature>
<dbReference type="SUPFAM" id="SSF52743">
    <property type="entry name" value="Subtilisin-like"/>
    <property type="match status" value="1"/>
</dbReference>
<keyword evidence="12" id="KW-1185">Reference proteome</keyword>
<dbReference type="Pfam" id="PF12796">
    <property type="entry name" value="Ank_2"/>
    <property type="match status" value="3"/>
</dbReference>
<keyword evidence="3" id="KW-0677">Repeat</keyword>
<feature type="active site" description="Charge relay system" evidence="9">
    <location>
        <position position="637"/>
    </location>
</feature>
<dbReference type="GO" id="GO:0006508">
    <property type="term" value="P:proteolysis"/>
    <property type="evidence" value="ECO:0007669"/>
    <property type="project" value="UniProtKB-KW"/>
</dbReference>